<feature type="domain" description="Glycosyl hydrolase family 63 C-terminal" evidence="14">
    <location>
        <begin position="329"/>
        <end position="381"/>
    </location>
</feature>
<dbReference type="EC" id="3.2.1.106" evidence="11 12"/>
<dbReference type="Pfam" id="PF03200">
    <property type="entry name" value="Glyco_hydro_63"/>
    <property type="match status" value="2"/>
</dbReference>
<keyword evidence="9" id="KW-0325">Glycoprotein</keyword>
<dbReference type="Gene3D" id="1.50.10.10">
    <property type="match status" value="1"/>
</dbReference>
<keyword evidence="4 12" id="KW-0378">Hydrolase</keyword>
<dbReference type="InterPro" id="IPR038518">
    <property type="entry name" value="Glyco_hydro_63N_sf"/>
</dbReference>
<dbReference type="InterPro" id="IPR031631">
    <property type="entry name" value="Glyco_hydro_63N"/>
</dbReference>
<dbReference type="Proteomes" id="UP000274822">
    <property type="component" value="Unassembled WGS sequence"/>
</dbReference>
<evidence type="ECO:0000259" key="15">
    <source>
        <dbReference type="Pfam" id="PF16923"/>
    </source>
</evidence>
<feature type="transmembrane region" description="Helical" evidence="12">
    <location>
        <begin position="386"/>
        <end position="409"/>
    </location>
</feature>
<dbReference type="InterPro" id="IPR008928">
    <property type="entry name" value="6-hairpin_glycosidase_sf"/>
</dbReference>
<dbReference type="InterPro" id="IPR012341">
    <property type="entry name" value="6hp_glycosidase-like_sf"/>
</dbReference>
<evidence type="ECO:0000256" key="2">
    <source>
        <dbReference type="ARBA" id="ARBA00010833"/>
    </source>
</evidence>
<feature type="chain" id="PRO_5019071514" description="Mannosyl-oligosaccharide glucosidase" evidence="13">
    <location>
        <begin position="19"/>
        <end position="869"/>
    </location>
</feature>
<feature type="signal peptide" evidence="13">
    <location>
        <begin position="1"/>
        <end position="18"/>
    </location>
</feature>
<reference evidence="16 17" key="1">
    <citation type="journal article" date="2018" name="New Phytol.">
        <title>Phylogenomics of Endogonaceae and evolution of mycorrhizas within Mucoromycota.</title>
        <authorList>
            <person name="Chang Y."/>
            <person name="Desiro A."/>
            <person name="Na H."/>
            <person name="Sandor L."/>
            <person name="Lipzen A."/>
            <person name="Clum A."/>
            <person name="Barry K."/>
            <person name="Grigoriev I.V."/>
            <person name="Martin F.M."/>
            <person name="Stajich J.E."/>
            <person name="Smith M.E."/>
            <person name="Bonito G."/>
            <person name="Spatafora J.W."/>
        </authorList>
    </citation>
    <scope>NUCLEOTIDE SEQUENCE [LARGE SCALE GENOMIC DNA]</scope>
    <source>
        <strain evidence="16 17">AD002</strain>
    </source>
</reference>
<evidence type="ECO:0000256" key="10">
    <source>
        <dbReference type="ARBA" id="ARBA00023295"/>
    </source>
</evidence>
<accession>A0A433Q8F5</accession>
<keyword evidence="8 12" id="KW-0472">Membrane</keyword>
<evidence type="ECO:0000256" key="5">
    <source>
        <dbReference type="ARBA" id="ARBA00022824"/>
    </source>
</evidence>
<keyword evidence="5 12" id="KW-0256">Endoplasmic reticulum</keyword>
<dbReference type="GO" id="GO:0005789">
    <property type="term" value="C:endoplasmic reticulum membrane"/>
    <property type="evidence" value="ECO:0007669"/>
    <property type="project" value="UniProtKB-SubCell"/>
</dbReference>
<comment type="subcellular location">
    <subcellularLocation>
        <location evidence="1 12">Endoplasmic reticulum membrane</location>
        <topology evidence="1 12">Single-pass type II membrane protein</topology>
    </subcellularLocation>
</comment>
<evidence type="ECO:0000256" key="13">
    <source>
        <dbReference type="SAM" id="SignalP"/>
    </source>
</evidence>
<name>A0A433Q8F5_9FUNG</name>
<evidence type="ECO:0000256" key="7">
    <source>
        <dbReference type="ARBA" id="ARBA00022989"/>
    </source>
</evidence>
<gene>
    <name evidence="16" type="ORF">BC938DRAFT_471286</name>
</gene>
<dbReference type="InterPro" id="IPR031335">
    <property type="entry name" value="Glyco_hydro_63_C"/>
</dbReference>
<evidence type="ECO:0000313" key="17">
    <source>
        <dbReference type="Proteomes" id="UP000274822"/>
    </source>
</evidence>
<dbReference type="PANTHER" id="PTHR10412">
    <property type="entry name" value="MANNOSYL-OLIGOSACCHARIDE GLUCOSIDASE"/>
    <property type="match status" value="1"/>
</dbReference>
<dbReference type="EMBL" id="RBNJ01011318">
    <property type="protein sequence ID" value="RUS26055.1"/>
    <property type="molecule type" value="Genomic_DNA"/>
</dbReference>
<evidence type="ECO:0000256" key="1">
    <source>
        <dbReference type="ARBA" id="ARBA00004648"/>
    </source>
</evidence>
<keyword evidence="17" id="KW-1185">Reference proteome</keyword>
<evidence type="ECO:0000256" key="11">
    <source>
        <dbReference type="ARBA" id="ARBA00038888"/>
    </source>
</evidence>
<dbReference type="GO" id="GO:0009311">
    <property type="term" value="P:oligosaccharide metabolic process"/>
    <property type="evidence" value="ECO:0007669"/>
    <property type="project" value="UniProtKB-UniRule"/>
</dbReference>
<keyword evidence="13" id="KW-0732">Signal</keyword>
<keyword evidence="6" id="KW-0735">Signal-anchor</keyword>
<protein>
    <recommendedName>
        <fullName evidence="11 12">Mannosyl-oligosaccharide glucosidase</fullName>
        <ecNumber evidence="11 12">3.2.1.106</ecNumber>
    </recommendedName>
</protein>
<comment type="catalytic activity">
    <reaction evidence="12">
        <text>N(4)-(alpha-D-Glc-(1-&gt;2)-alpha-D-Glc-(1-&gt;3)-alpha-D-Glc-(1-&gt;3)-alpha-D-Man-(1-&gt;2)-alpha-D-Man-(1-&gt;2)-alpha-D-Man-(1-&gt;3)-[alpha-D-Man-(1-&gt;2)-alpha-D-Man-(1-&gt;3)-[alpha-D-Man-(1-&gt;2)-alpha-D-Man-(1-&gt;6)]-alpha-D-Man-(1-&gt;6)]-beta-D-Man-(1-&gt;4)-beta-D-GlcNAc-(1-&gt;4)-beta-D-GlcNAc)-L-asparaginyl-[protein] + H2O = N(4)-(alpha-D-Glc-(1-&gt;3)-alpha-D-Glc-(1-&gt;3)-alpha-D-Man-(1-&gt;2)-alpha-D-Man-(1-&gt;2)-alpha-D-Man-(1-&gt;3)-[alpha-D-Man-(1-&gt;2)-alpha-D-Man-(1-&gt;3)-[alpha-D-Man-(1-&gt;2)-alpha-D-Man-(1-&gt;6)]-alpha-D-Man-(1-&gt;6)]-beta-D-Man-(1-&gt;4)-beta-D-GlcNAc-(1-&gt;4)-beta-D-GlcNAc)-L-asparaginyl-[protein] + beta-D-glucose</text>
        <dbReference type="Rhea" id="RHEA:55988"/>
        <dbReference type="Rhea" id="RHEA-COMP:12806"/>
        <dbReference type="Rhea" id="RHEA-COMP:14355"/>
        <dbReference type="ChEBI" id="CHEBI:15377"/>
        <dbReference type="ChEBI" id="CHEBI:15903"/>
        <dbReference type="ChEBI" id="CHEBI:59082"/>
        <dbReference type="ChEBI" id="CHEBI:132537"/>
        <dbReference type="EC" id="3.2.1.106"/>
    </reaction>
</comment>
<dbReference type="Pfam" id="PF16923">
    <property type="entry name" value="Glyco_hydro_63N"/>
    <property type="match status" value="1"/>
</dbReference>
<comment type="function">
    <text evidence="12">Cleaves the distal alpha 1,2-linked glucose residue from the Glc(3)Man(9)GlcNAc(2) oligosaccharide precursor.</text>
</comment>
<dbReference type="GO" id="GO:0006487">
    <property type="term" value="P:protein N-linked glycosylation"/>
    <property type="evidence" value="ECO:0007669"/>
    <property type="project" value="UniProtKB-UniRule"/>
</dbReference>
<dbReference type="GO" id="GO:0004573">
    <property type="term" value="F:Glc3Man9GlcNAc2 oligosaccharide glucosidase activity"/>
    <property type="evidence" value="ECO:0007669"/>
    <property type="project" value="UniProtKB-UniRule"/>
</dbReference>
<evidence type="ECO:0000256" key="4">
    <source>
        <dbReference type="ARBA" id="ARBA00022801"/>
    </source>
</evidence>
<dbReference type="InterPro" id="IPR004888">
    <property type="entry name" value="Glycoside_hydrolase_63"/>
</dbReference>
<dbReference type="PANTHER" id="PTHR10412:SF11">
    <property type="entry name" value="MANNOSYL-OLIGOSACCHARIDE GLUCOSIDASE"/>
    <property type="match status" value="1"/>
</dbReference>
<feature type="domain" description="Glycosyl hydrolase family 63 C-terminal" evidence="14">
    <location>
        <begin position="415"/>
        <end position="867"/>
    </location>
</feature>
<proteinExistence type="inferred from homology"/>
<evidence type="ECO:0000256" key="9">
    <source>
        <dbReference type="ARBA" id="ARBA00023180"/>
    </source>
</evidence>
<keyword evidence="10 12" id="KW-0326">Glycosidase</keyword>
<sequence>MRWPIFLLTAALLHTAHTADPSDAAPDIAQLSVLASQAANASLLWGTYRPNLYFGTRPRLPESLMTGLMWFNADTIEGYKNIRHACDQGDNLAGYGYHKHDGRSFAMQRIRDEHNNVVITTEFIKVPGGKHGGEWGVRIKGKPDSEGVPTTAVLFYVGVEGDGGIDLMNKLDKQGLLSPVKFEGDTPDLGDFSIQIVDGKKMRMYMVSYIRIVILNLPSPSGLLNNVPESNPLDVDLSRTHFWGTPVSDGDIWRAKDFVAEHIVNSANAKISQYEQEDITAGINALFTLNNVVRDEDAANFYVVQKVYRGAFQFDVFFRSDSASTHIDAQTFTSRLDASSAAFDARFERTFGLDAKGYNAEQVEFARYLLSNLIGGIGYAAVSSRLLILLCFGFCISVFVYKVGLVGLYKFKHNSYFYGSSIVDHAAAEYEESGEPQLTAPKLTSPGILFTATPSRPFFPRGFYWDEGFHQLLIGQWDNDLSLDIIKYWVTLIDEDGWVAREQILGAEARSKVPAEFQTQYPHYANPPTLLMAIRAFIDRLDASSGHHHDHPNSPISAGQQYAFAAFDDQTLLPDHHLLNPGLGMAYLEAIYPKLRLNWEWFRRTQKGEVKEWGRKARSREAYRWRGRTPEHTLTSGLDDYPRANPPNIAELHLDLISWMGFSTRLLKSIASRLGEAYEDDVSEYDKVERNILNNIEDLHWSEKNGMYCDVSIDVNDDSVHICHKGYLTLFPFLLGHLPPDHPHLEALFDLIRDEEELWSAFGLRSLTKSDPFYGTGEVYWRGPVWINVNYMALASLYKNYVNQPGPYQEKAKNIYKELRENVIGNVYKEYRRTGYVWEQYSPLTGEGQRSHPFTGWTSLILLIMAEKY</sequence>
<evidence type="ECO:0000313" key="16">
    <source>
        <dbReference type="EMBL" id="RUS26055.1"/>
    </source>
</evidence>
<keyword evidence="7 12" id="KW-1133">Transmembrane helix</keyword>
<evidence type="ECO:0000259" key="14">
    <source>
        <dbReference type="Pfam" id="PF03200"/>
    </source>
</evidence>
<evidence type="ECO:0000256" key="8">
    <source>
        <dbReference type="ARBA" id="ARBA00023136"/>
    </source>
</evidence>
<evidence type="ECO:0000256" key="3">
    <source>
        <dbReference type="ARBA" id="ARBA00022692"/>
    </source>
</evidence>
<comment type="caution">
    <text evidence="16">The sequence shown here is derived from an EMBL/GenBank/DDBJ whole genome shotgun (WGS) entry which is preliminary data.</text>
</comment>
<evidence type="ECO:0000256" key="6">
    <source>
        <dbReference type="ARBA" id="ARBA00022968"/>
    </source>
</evidence>
<dbReference type="SUPFAM" id="SSF48208">
    <property type="entry name" value="Six-hairpin glycosidases"/>
    <property type="match status" value="1"/>
</dbReference>
<evidence type="ECO:0000256" key="12">
    <source>
        <dbReference type="RuleBase" id="RU368089"/>
    </source>
</evidence>
<organism evidence="16 17">
    <name type="scientific">Jimgerdemannia flammicorona</name>
    <dbReference type="NCBI Taxonomy" id="994334"/>
    <lineage>
        <taxon>Eukaryota</taxon>
        <taxon>Fungi</taxon>
        <taxon>Fungi incertae sedis</taxon>
        <taxon>Mucoromycota</taxon>
        <taxon>Mucoromycotina</taxon>
        <taxon>Endogonomycetes</taxon>
        <taxon>Endogonales</taxon>
        <taxon>Endogonaceae</taxon>
        <taxon>Jimgerdemannia</taxon>
    </lineage>
</organism>
<dbReference type="AlphaFoldDB" id="A0A433Q8F5"/>
<keyword evidence="3 12" id="KW-0812">Transmembrane</keyword>
<feature type="domain" description="Glycosyl hydrolase family 63 N-terminal" evidence="15">
    <location>
        <begin position="42"/>
        <end position="278"/>
    </location>
</feature>
<comment type="similarity">
    <text evidence="2 12">Belongs to the glycosyl hydrolase 63 family.</text>
</comment>
<dbReference type="Gene3D" id="2.70.98.110">
    <property type="entry name" value="Glycosyl hydrolase family 63, N-terminal domain"/>
    <property type="match status" value="1"/>
</dbReference>